<dbReference type="Proteomes" id="UP000811545">
    <property type="component" value="Unassembled WGS sequence"/>
</dbReference>
<dbReference type="Gene3D" id="3.80.30.30">
    <property type="match status" value="1"/>
</dbReference>
<sequence>MEKIADKFEEQEKHKLLLLTKSSNVEFLIERPREQTIVSFSISAPMVWERWEKKTPPPVKRIDAARKVSEIGYETRIRIDPIFPIKNWQRCYDQLLNMIFSKLTPSRITLGTPRGLRKTLMFSKDLSWTEYFAEDSGWGKKLSSADRKEIYLFFHDRLSDLGFNKIALCKETVSMWEELEREAGIFKSWGRGCNCAW</sequence>
<proteinExistence type="predicted"/>
<dbReference type="Pfam" id="PF20903">
    <property type="entry name" value="SPL"/>
    <property type="match status" value="1"/>
</dbReference>
<accession>A0A9E2BN90</accession>
<reference evidence="1 2" key="1">
    <citation type="journal article" date="2021" name="bioRxiv">
        <title>Unique metabolic strategies in Hadean analogues reveal hints for primordial physiology.</title>
        <authorList>
            <person name="Nobu M.K."/>
            <person name="Nakai R."/>
            <person name="Tamazawa S."/>
            <person name="Mori H."/>
            <person name="Toyoda A."/>
            <person name="Ijiri A."/>
            <person name="Suzuki S."/>
            <person name="Kurokawa K."/>
            <person name="Kamagata Y."/>
            <person name="Tamaki H."/>
        </authorList>
    </citation>
    <scope>NUCLEOTIDE SEQUENCE [LARGE SCALE GENOMIC DNA]</scope>
    <source>
        <strain evidence="1">BS525</strain>
    </source>
</reference>
<dbReference type="EMBL" id="QLTW01000312">
    <property type="protein sequence ID" value="MBT9146094.1"/>
    <property type="molecule type" value="Genomic_DNA"/>
</dbReference>
<evidence type="ECO:0000313" key="2">
    <source>
        <dbReference type="Proteomes" id="UP000811545"/>
    </source>
</evidence>
<gene>
    <name evidence="1" type="primary">splB</name>
    <name evidence="1" type="ORF">DDT42_01973</name>
</gene>
<dbReference type="GO" id="GO:0051539">
    <property type="term" value="F:4 iron, 4 sulfur cluster binding"/>
    <property type="evidence" value="ECO:0007669"/>
    <property type="project" value="TreeGrafter"/>
</dbReference>
<dbReference type="GO" id="GO:0003913">
    <property type="term" value="F:DNA photolyase activity"/>
    <property type="evidence" value="ECO:0007669"/>
    <property type="project" value="TreeGrafter"/>
</dbReference>
<dbReference type="EC" id="4.1.99.14" evidence="1"/>
<evidence type="ECO:0000313" key="1">
    <source>
        <dbReference type="EMBL" id="MBT9146094.1"/>
    </source>
</evidence>
<keyword evidence="1" id="KW-0456">Lyase</keyword>
<dbReference type="PANTHER" id="PTHR37822">
    <property type="entry name" value="SPORE PHOTOPRODUCT LYASE-RELATED"/>
    <property type="match status" value="1"/>
</dbReference>
<dbReference type="GO" id="GO:1904047">
    <property type="term" value="F:S-adenosyl-L-methionine binding"/>
    <property type="evidence" value="ECO:0007669"/>
    <property type="project" value="TreeGrafter"/>
</dbReference>
<protein>
    <submittedName>
        <fullName evidence="1">Spore photoproduct lyase</fullName>
        <ecNumber evidence="1">4.1.99.14</ecNumber>
    </submittedName>
</protein>
<organism evidence="1 2">
    <name type="scientific">Psychracetigena formicireducens</name>
    <dbReference type="NCBI Taxonomy" id="2986056"/>
    <lineage>
        <taxon>Bacteria</taxon>
        <taxon>Bacillati</taxon>
        <taxon>Candidatus Lithacetigenota</taxon>
        <taxon>Candidatus Psychracetigena</taxon>
    </lineage>
</organism>
<name>A0A9E2BN90_PSYF1</name>
<dbReference type="AlphaFoldDB" id="A0A9E2BN90"/>
<dbReference type="PANTHER" id="PTHR37822:SF2">
    <property type="entry name" value="SPORE PHOTOPRODUCT LYASE"/>
    <property type="match status" value="1"/>
</dbReference>
<comment type="caution">
    <text evidence="1">The sequence shown here is derived from an EMBL/GenBank/DDBJ whole genome shotgun (WGS) entry which is preliminary data.</text>
</comment>
<dbReference type="GO" id="GO:0042601">
    <property type="term" value="C:endospore-forming forespore"/>
    <property type="evidence" value="ECO:0007669"/>
    <property type="project" value="TreeGrafter"/>
</dbReference>
<dbReference type="InterPro" id="IPR049539">
    <property type="entry name" value="SPL"/>
</dbReference>